<feature type="domain" description="Fibronectin type-III" evidence="22">
    <location>
        <begin position="626"/>
        <end position="752"/>
    </location>
</feature>
<dbReference type="InterPro" id="IPR003598">
    <property type="entry name" value="Ig_sub2"/>
</dbReference>
<dbReference type="InterPro" id="IPR000387">
    <property type="entry name" value="Tyr_Pase_dom"/>
</dbReference>
<dbReference type="InterPro" id="IPR003599">
    <property type="entry name" value="Ig_sub"/>
</dbReference>
<reference evidence="23" key="1">
    <citation type="submission" date="2023-06" db="EMBL/GenBank/DDBJ databases">
        <title>Genomic analysis of the entomopathogenic nematode Steinernema hermaphroditum.</title>
        <authorList>
            <person name="Schwarz E.M."/>
            <person name="Heppert J.K."/>
            <person name="Baniya A."/>
            <person name="Schwartz H.T."/>
            <person name="Tan C.-H."/>
            <person name="Antoshechkin I."/>
            <person name="Sternberg P.W."/>
            <person name="Goodrich-Blair H."/>
            <person name="Dillman A.R."/>
        </authorList>
    </citation>
    <scope>NUCLEOTIDE SEQUENCE</scope>
    <source>
        <strain evidence="23">PS9179</strain>
        <tissue evidence="23">Whole animal</tissue>
    </source>
</reference>
<dbReference type="PRINTS" id="PR00700">
    <property type="entry name" value="PRTYPHPHTASE"/>
</dbReference>
<evidence type="ECO:0000256" key="10">
    <source>
        <dbReference type="ARBA" id="ARBA00023136"/>
    </source>
</evidence>
<evidence type="ECO:0000256" key="12">
    <source>
        <dbReference type="ARBA" id="ARBA00023170"/>
    </source>
</evidence>
<feature type="domain" description="Fibronectin type-III" evidence="22">
    <location>
        <begin position="534"/>
        <end position="624"/>
    </location>
</feature>
<evidence type="ECO:0000259" key="19">
    <source>
        <dbReference type="PROSITE" id="PS50055"/>
    </source>
</evidence>
<dbReference type="Pfam" id="PF23144">
    <property type="entry name" value="Fn3_PTPRU"/>
    <property type="match status" value="1"/>
</dbReference>
<dbReference type="InterPro" id="IPR007110">
    <property type="entry name" value="Ig-like_dom"/>
</dbReference>
<dbReference type="Pfam" id="PF00041">
    <property type="entry name" value="fn3"/>
    <property type="match status" value="8"/>
</dbReference>
<keyword evidence="9 17" id="KW-1133">Transmembrane helix</keyword>
<evidence type="ECO:0000256" key="5">
    <source>
        <dbReference type="ARBA" id="ARBA00022729"/>
    </source>
</evidence>
<dbReference type="InterPro" id="IPR029021">
    <property type="entry name" value="Prot-tyrosine_phosphatase-like"/>
</dbReference>
<keyword evidence="24" id="KW-1185">Reference proteome</keyword>
<evidence type="ECO:0000256" key="6">
    <source>
        <dbReference type="ARBA" id="ARBA00022737"/>
    </source>
</evidence>
<organism evidence="23 24">
    <name type="scientific">Steinernema hermaphroditum</name>
    <dbReference type="NCBI Taxonomy" id="289476"/>
    <lineage>
        <taxon>Eukaryota</taxon>
        <taxon>Metazoa</taxon>
        <taxon>Ecdysozoa</taxon>
        <taxon>Nematoda</taxon>
        <taxon>Chromadorea</taxon>
        <taxon>Rhabditida</taxon>
        <taxon>Tylenchina</taxon>
        <taxon>Panagrolaimomorpha</taxon>
        <taxon>Strongyloidoidea</taxon>
        <taxon>Steinernematidae</taxon>
        <taxon>Steinernema</taxon>
    </lineage>
</organism>
<feature type="domain" description="Fibronectin type-III" evidence="22">
    <location>
        <begin position="1160"/>
        <end position="1262"/>
    </location>
</feature>
<comment type="caution">
    <text evidence="23">The sequence shown here is derived from an EMBL/GenBank/DDBJ whole genome shotgun (WGS) entry which is preliminary data.</text>
</comment>
<dbReference type="SMART" id="SM00408">
    <property type="entry name" value="IGc2"/>
    <property type="match status" value="3"/>
</dbReference>
<dbReference type="Gene3D" id="2.60.40.10">
    <property type="entry name" value="Immunoglobulins"/>
    <property type="match status" value="12"/>
</dbReference>
<keyword evidence="10 17" id="KW-0472">Membrane</keyword>
<feature type="chain" id="PRO_5041373059" description="protein-tyrosine-phosphatase" evidence="18">
    <location>
        <begin position="22"/>
        <end position="2180"/>
    </location>
</feature>
<dbReference type="FunFam" id="3.90.190.10:FF:000102">
    <property type="entry name" value="Receptor-type tyrosine-protein phosphatase"/>
    <property type="match status" value="1"/>
</dbReference>
<feature type="transmembrane region" description="Helical" evidence="17">
    <location>
        <begin position="1472"/>
        <end position="1496"/>
    </location>
</feature>
<dbReference type="GO" id="GO:0016020">
    <property type="term" value="C:membrane"/>
    <property type="evidence" value="ECO:0007669"/>
    <property type="project" value="UniProtKB-SubCell"/>
</dbReference>
<dbReference type="FunFam" id="2.60.40.10:FF:000032">
    <property type="entry name" value="palladin isoform X1"/>
    <property type="match status" value="1"/>
</dbReference>
<feature type="domain" description="Ig-like" evidence="21">
    <location>
        <begin position="128"/>
        <end position="217"/>
    </location>
</feature>
<feature type="domain" description="Fibronectin type-III" evidence="22">
    <location>
        <begin position="319"/>
        <end position="429"/>
    </location>
</feature>
<sequence length="2180" mass="244168">MKRRKVLLIVLATIIWHLGSTSDDAARLVVRPDSSIVPADTRVSFFCRADGNPMPNVVWRRNGHIVQDPRYITKSLPNGLSTLRIEPVKLIDHNSTISCSADNGVGAPVTADALLTVLQEDDLPNGFPVIEAHPSLKSVEQGRTAHVTCRVKGDPRPKVLWLRDLMPIDVRSHNRYSVSTLGNPGALMIQQAREEDQGRYECVARNSHGVIHSKAAHLYVKVRRVPPYFTYKLEKSYKVGLGGSVNLTCVAVGYPMPRVFWKRKSDDSFLNDPHSAPIGKNVLTLTNVDQTENYTCHAVSRLGDIEASTTVEVKALPPSPKNLRISEVTPSSVRLTWDPLKLDSEPVKKYLIRYRQKISQNAKTYTASPNRAEYAESGAHREKEVPAASNSLLISNLEPYTQYEFSILAISSIGRGTLSNPVETQTGEIAPTSPPVKIQARALNRNSILVRWDPPDKPNGQITGYKVYYTNEEPSTPHPLWKTKETKADELMTTLYNLVAESTYYIQIQARNAQGSGPMSKTATVITKHGIPGQPAGLKARPLDSKRVELSWEKPLHSFNIVGYTIFYNASRAQDREITLTSPVEKVVIDRLDPDTFYAFKVAAQSTRGLGAFCEEVVARTHQSVPTAAPNVTNLTTVSSTELRLEWEAPEESARNGVLTEYLIRWWPLTATNPTAKANPLDFESDESDVAEAGENFVVKGAREVRKSANESTNLIIPNLEPYTIYEVTIAAGTAKGFGPSSEPQQQRTGEDAPSEPRNIEVVLVNASAVKVSWERPARTNGDLIGYYIFKEKLENGEPIGTKLQTALAIYDANKTSALIAELEPNTEYSFRVSALNRQGDGEYSEAKSIMTGGLPPSEPITQSVSLLSDEPPLRARIEWMPPKITYNMPISKYVVWYRPAERQSFQQMEVPGTQTFVEINNLLMGREYIIKVAAANDDGLSQNATESLITPAGIPDSEPLNVRYDVADQNMTVTWDPPAVDQRNGNITYYRAVLTPFHPGEKRMEMNVTGRSATFPASPKKAYSFRVAAATMKGLGPYSPVLNIDPNPSALVGPPTNVRVQATSNSSAVVQWDFEEGGPDGGVADGFVIKYIHEPVNGQSDSERWRSQVVMDSKARHLEIAQLTVHKPYAFCVLAIKQKRQGQCSDPPITIENLQPVHMVSNLHVHTKTSNQVELAWDYSGPQNIQFYIKQTGSKKYIDQHLEEKEMVAPGYHKEANEHDRRLVWDNLRPYMEYRFQVGVRDLSGGTEFWPREVTVRTDSAGPPFVDKPEFIESRTSETALLKLRCASEEYGPISHYWLIVVPGNFTQEDMVKLTSSKADMLTRATALKRPLSDAGDDIGVVAKKKMRTTEGVTIRSKTKRYSSDTPSLDGVYIAAGLSASEMQQMTRNNRNFVLGDGKTYDGYRNHPLEPNSKYRLMMRAFARQERSDQPFKYARPMHEPPSPKYTDSTLSDIFSTKSSPMTRGARSSNIWLLGPIIAVVVILIIVGMLVFWWLRGKKKGIPHGANRHGSITKVALGGINNGMPTETSKLLLGTDAYGRPVMNPYEMSNGGNMGRDNIDMYPMGNGISNYPPVPVPMMSSSGAGIGSHAYVHPPIPISELPAHIDKLKMNNNALFSQEYESIETGQHFTWEHSSMEMNKAKNRYANVVAYDHSRVILSSIDDIPGSDYINANYIDGYERTKTYIATQGPLPETFADFWRMVWEERSATIVMLTKLEERSRIKCDQYWPSRNSSVYGRIQVTLVDTLTLAHYTIRTFTIEHRDEKECREIKHLQYTAWPDHGVPDHPTPFLMFLKRVRTLNDPEAGPIISHCSAGIGRTGAFIVIDCMLERLRYESTVDIFGCVTSLRSQRSYMVQTDDQYVFIHDAVLDAVQSGSTEVPASKLFGHIQMLHQHQNYDRVSGLELEFRTLGTLRNLNSRCDVGNLPINRPKNRTAMIVPFDTTRVVLQMIPTVEGSDYINASWIDGYTQRNAYIGTQAPLPNTVSDFWRMVWEQESSIIAMLNSSNEFGTGRHQEMFCQYWPSESSSKFGSIVVEPVAEYNMTQYVLREFKMTDTLTGYSRTVRHFEFTEWPDHGVPTSGEVFIDFINQVHRTKQQFGVDGPICVHCTTGTGRTGVFIALSIIIERMQLEQVVDVFTTVKLLRTERMNMVDDSAQYEFCYQAAGDFLKLNAFDSPYLMQ</sequence>
<dbReference type="PROSITE" id="PS50055">
    <property type="entry name" value="TYR_PHOSPHATASE_PTP"/>
    <property type="match status" value="2"/>
</dbReference>
<feature type="domain" description="Ig-like" evidence="21">
    <location>
        <begin position="26"/>
        <end position="116"/>
    </location>
</feature>
<feature type="domain" description="Fibronectin type-III" evidence="22">
    <location>
        <begin position="861"/>
        <end position="958"/>
    </location>
</feature>
<dbReference type="PROSITE" id="PS00383">
    <property type="entry name" value="TYR_PHOSPHATASE_1"/>
    <property type="match status" value="1"/>
</dbReference>
<feature type="domain" description="Fibronectin type-III" evidence="22">
    <location>
        <begin position="959"/>
        <end position="1050"/>
    </location>
</feature>
<dbReference type="Gene3D" id="3.90.190.10">
    <property type="entry name" value="Protein tyrosine phosphatase superfamily"/>
    <property type="match status" value="2"/>
</dbReference>
<dbReference type="SMART" id="SM00404">
    <property type="entry name" value="PTPc_motif"/>
    <property type="match status" value="2"/>
</dbReference>
<dbReference type="Proteomes" id="UP001175271">
    <property type="component" value="Unassembled WGS sequence"/>
</dbReference>
<feature type="domain" description="Fibronectin type-III" evidence="22">
    <location>
        <begin position="756"/>
        <end position="858"/>
    </location>
</feature>
<dbReference type="Pfam" id="PF00102">
    <property type="entry name" value="Y_phosphatase"/>
    <property type="match status" value="2"/>
</dbReference>
<evidence type="ECO:0000259" key="20">
    <source>
        <dbReference type="PROSITE" id="PS50056"/>
    </source>
</evidence>
<evidence type="ECO:0000313" key="23">
    <source>
        <dbReference type="EMBL" id="KAK0395231.1"/>
    </source>
</evidence>
<keyword evidence="13" id="KW-0325">Glycoprotein</keyword>
<dbReference type="PROSITE" id="PS50853">
    <property type="entry name" value="FN3"/>
    <property type="match status" value="9"/>
</dbReference>
<dbReference type="FunFam" id="2.60.40.10:FF:000036">
    <property type="entry name" value="receptor-type tyrosine-protein phosphatase delta isoform X1"/>
    <property type="match status" value="1"/>
</dbReference>
<dbReference type="PANTHER" id="PTHR46957">
    <property type="entry name" value="CYTOKINE RECEPTOR"/>
    <property type="match status" value="1"/>
</dbReference>
<comment type="subcellular location">
    <subcellularLocation>
        <location evidence="1">Membrane</location>
        <topology evidence="1">Single-pass type I membrane protein</topology>
    </subcellularLocation>
</comment>
<keyword evidence="4 17" id="KW-0812">Transmembrane</keyword>
<name>A0AA39GY35_9BILA</name>
<dbReference type="GO" id="GO:0004725">
    <property type="term" value="F:protein tyrosine phosphatase activity"/>
    <property type="evidence" value="ECO:0007669"/>
    <property type="project" value="UniProtKB-EC"/>
</dbReference>
<feature type="domain" description="Ig-like" evidence="21">
    <location>
        <begin position="227"/>
        <end position="312"/>
    </location>
</feature>
<dbReference type="SMART" id="SM00409">
    <property type="entry name" value="IG"/>
    <property type="match status" value="3"/>
</dbReference>
<feature type="domain" description="Tyrosine-protein phosphatase" evidence="19">
    <location>
        <begin position="1617"/>
        <end position="1872"/>
    </location>
</feature>
<dbReference type="InterPro" id="IPR003961">
    <property type="entry name" value="FN3_dom"/>
</dbReference>
<dbReference type="PANTHER" id="PTHR46957:SF6">
    <property type="entry name" value="PROTEIN-TYROSINE-PHOSPHATASE"/>
    <property type="match status" value="1"/>
</dbReference>
<dbReference type="FunFam" id="2.60.40.10:FF:000028">
    <property type="entry name" value="Neuronal cell adhesion molecule"/>
    <property type="match status" value="1"/>
</dbReference>
<feature type="domain" description="Fibronectin type-III" evidence="22">
    <location>
        <begin position="434"/>
        <end position="530"/>
    </location>
</feature>
<evidence type="ECO:0000256" key="13">
    <source>
        <dbReference type="ARBA" id="ARBA00023180"/>
    </source>
</evidence>
<feature type="domain" description="Tyrosine-protein phosphatase" evidence="19">
    <location>
        <begin position="1904"/>
        <end position="2167"/>
    </location>
</feature>
<evidence type="ECO:0000259" key="21">
    <source>
        <dbReference type="PROSITE" id="PS50835"/>
    </source>
</evidence>
<dbReference type="SMART" id="SM00194">
    <property type="entry name" value="PTPc"/>
    <property type="match status" value="2"/>
</dbReference>
<dbReference type="InterPro" id="IPR057598">
    <property type="entry name" value="Fn3_PTPRU"/>
</dbReference>
<dbReference type="InterPro" id="IPR036116">
    <property type="entry name" value="FN3_sf"/>
</dbReference>
<dbReference type="SMART" id="SM00060">
    <property type="entry name" value="FN3"/>
    <property type="match status" value="9"/>
</dbReference>
<dbReference type="PROSITE" id="PS50835">
    <property type="entry name" value="IG_LIKE"/>
    <property type="match status" value="3"/>
</dbReference>
<dbReference type="FunFam" id="2.60.40.10:FF:000010">
    <property type="entry name" value="receptor-type tyrosine-protein phosphatase delta isoform X1"/>
    <property type="match status" value="1"/>
</dbReference>
<feature type="domain" description="Tyrosine specific protein phosphatases" evidence="20">
    <location>
        <begin position="1792"/>
        <end position="1863"/>
    </location>
</feature>
<feature type="domain" description="Fibronectin type-III" evidence="22">
    <location>
        <begin position="1055"/>
        <end position="1158"/>
    </location>
</feature>
<evidence type="ECO:0000256" key="2">
    <source>
        <dbReference type="ARBA" id="ARBA00010504"/>
    </source>
</evidence>
<keyword evidence="12" id="KW-0675">Receptor</keyword>
<dbReference type="Pfam" id="PF13927">
    <property type="entry name" value="Ig_3"/>
    <property type="match status" value="2"/>
</dbReference>
<comment type="similarity">
    <text evidence="2">Belongs to the protein-tyrosine phosphatase family. Receptor class 2A subfamily.</text>
</comment>
<dbReference type="SUPFAM" id="SSF48726">
    <property type="entry name" value="Immunoglobulin"/>
    <property type="match status" value="3"/>
</dbReference>
<evidence type="ECO:0000256" key="16">
    <source>
        <dbReference type="SAM" id="MobiDB-lite"/>
    </source>
</evidence>
<evidence type="ECO:0000256" key="15">
    <source>
        <dbReference type="ARBA" id="ARBA00051722"/>
    </source>
</evidence>
<evidence type="ECO:0000313" key="24">
    <source>
        <dbReference type="Proteomes" id="UP001175271"/>
    </source>
</evidence>
<dbReference type="CDD" id="cd14553">
    <property type="entry name" value="R-PTPc-LAR-1"/>
    <property type="match status" value="1"/>
</dbReference>
<gene>
    <name evidence="23" type="ORF">QR680_001181</name>
</gene>
<dbReference type="InterPro" id="IPR013098">
    <property type="entry name" value="Ig_I-set"/>
</dbReference>
<accession>A0AA39GY35</accession>
<keyword evidence="7" id="KW-0378">Hydrolase</keyword>
<dbReference type="PRINTS" id="PR00014">
    <property type="entry name" value="FNTYPEIII"/>
</dbReference>
<evidence type="ECO:0000256" key="17">
    <source>
        <dbReference type="SAM" id="Phobius"/>
    </source>
</evidence>
<dbReference type="InterPro" id="IPR050713">
    <property type="entry name" value="RTP_Phos/Ushers"/>
</dbReference>
<keyword evidence="6" id="KW-0677">Repeat</keyword>
<dbReference type="SUPFAM" id="SSF52799">
    <property type="entry name" value="(Phosphotyrosine protein) phosphatases II"/>
    <property type="match status" value="2"/>
</dbReference>
<dbReference type="SUPFAM" id="SSF49265">
    <property type="entry name" value="Fibronectin type III"/>
    <property type="match status" value="6"/>
</dbReference>
<dbReference type="CDD" id="cd00063">
    <property type="entry name" value="FN3"/>
    <property type="match status" value="8"/>
</dbReference>
<evidence type="ECO:0000256" key="14">
    <source>
        <dbReference type="ARBA" id="ARBA00023319"/>
    </source>
</evidence>
<dbReference type="GO" id="GO:0045202">
    <property type="term" value="C:synapse"/>
    <property type="evidence" value="ECO:0007669"/>
    <property type="project" value="UniProtKB-ARBA"/>
</dbReference>
<protein>
    <recommendedName>
        <fullName evidence="3">protein-tyrosine-phosphatase</fullName>
        <ecNumber evidence="3">3.1.3.48</ecNumber>
    </recommendedName>
</protein>
<evidence type="ECO:0000259" key="22">
    <source>
        <dbReference type="PROSITE" id="PS50853"/>
    </source>
</evidence>
<dbReference type="InterPro" id="IPR003595">
    <property type="entry name" value="Tyr_Pase_cat"/>
</dbReference>
<feature type="region of interest" description="Disordered" evidence="16">
    <location>
        <begin position="736"/>
        <end position="757"/>
    </location>
</feature>
<dbReference type="EC" id="3.1.3.48" evidence="3"/>
<evidence type="ECO:0000256" key="3">
    <source>
        <dbReference type="ARBA" id="ARBA00013064"/>
    </source>
</evidence>
<evidence type="ECO:0000256" key="11">
    <source>
        <dbReference type="ARBA" id="ARBA00023157"/>
    </source>
</evidence>
<keyword evidence="11" id="KW-1015">Disulfide bond</keyword>
<comment type="catalytic activity">
    <reaction evidence="15">
        <text>O-phospho-L-tyrosyl-[protein] + H2O = L-tyrosyl-[protein] + phosphate</text>
        <dbReference type="Rhea" id="RHEA:10684"/>
        <dbReference type="Rhea" id="RHEA-COMP:10136"/>
        <dbReference type="Rhea" id="RHEA-COMP:20101"/>
        <dbReference type="ChEBI" id="CHEBI:15377"/>
        <dbReference type="ChEBI" id="CHEBI:43474"/>
        <dbReference type="ChEBI" id="CHEBI:46858"/>
        <dbReference type="ChEBI" id="CHEBI:61978"/>
        <dbReference type="EC" id="3.1.3.48"/>
    </reaction>
</comment>
<dbReference type="Pfam" id="PF07679">
    <property type="entry name" value="I-set"/>
    <property type="match status" value="1"/>
</dbReference>
<evidence type="ECO:0000256" key="9">
    <source>
        <dbReference type="ARBA" id="ARBA00022989"/>
    </source>
</evidence>
<evidence type="ECO:0000256" key="8">
    <source>
        <dbReference type="ARBA" id="ARBA00022912"/>
    </source>
</evidence>
<dbReference type="InterPro" id="IPR036179">
    <property type="entry name" value="Ig-like_dom_sf"/>
</dbReference>
<dbReference type="FunFam" id="3.90.190.10:FF:000001">
    <property type="entry name" value="Receptor-type tyrosine-protein phosphatase F isoform A"/>
    <property type="match status" value="1"/>
</dbReference>
<proteinExistence type="inferred from homology"/>
<dbReference type="PROSITE" id="PS50056">
    <property type="entry name" value="TYR_PHOSPHATASE_2"/>
    <property type="match status" value="2"/>
</dbReference>
<keyword evidence="5 18" id="KW-0732">Signal</keyword>
<evidence type="ECO:0000256" key="4">
    <source>
        <dbReference type="ARBA" id="ARBA00022692"/>
    </source>
</evidence>
<evidence type="ECO:0000256" key="7">
    <source>
        <dbReference type="ARBA" id="ARBA00022801"/>
    </source>
</evidence>
<evidence type="ECO:0000256" key="1">
    <source>
        <dbReference type="ARBA" id="ARBA00004479"/>
    </source>
</evidence>
<keyword evidence="14" id="KW-0393">Immunoglobulin domain</keyword>
<feature type="domain" description="Tyrosine specific protein phosphatases" evidence="20">
    <location>
        <begin position="2082"/>
        <end position="2158"/>
    </location>
</feature>
<dbReference type="InterPro" id="IPR016130">
    <property type="entry name" value="Tyr_Pase_AS"/>
</dbReference>
<keyword evidence="8" id="KW-0904">Protein phosphatase</keyword>
<evidence type="ECO:0000256" key="18">
    <source>
        <dbReference type="SAM" id="SignalP"/>
    </source>
</evidence>
<dbReference type="InterPro" id="IPR000242">
    <property type="entry name" value="PTP_cat"/>
</dbReference>
<dbReference type="InterPro" id="IPR013783">
    <property type="entry name" value="Ig-like_fold"/>
</dbReference>
<dbReference type="EMBL" id="JAUCMV010000005">
    <property type="protein sequence ID" value="KAK0395231.1"/>
    <property type="molecule type" value="Genomic_DNA"/>
</dbReference>
<feature type="signal peptide" evidence="18">
    <location>
        <begin position="1"/>
        <end position="21"/>
    </location>
</feature>